<sequence>MLAPRKKLWSTPDTVIAKAIAWVPLQPGDLVGDVGCGDGRVLLQWATAFSQTNGSQLSSWVSSRPNESIVSFIGIDVDYERVECANAALRVAREQGHIHPAVQVSFHCTNALDATDLYANVTVFFLYLIPRGLRILHPHLPRTARCILTYMSPLPDRTPIQRELVPVPHQPGAAWPLHLYSNRIDNVARAI</sequence>
<organism evidence="5 6">
    <name type="scientific">Phaeodactylum tricornutum (strain CCAP 1055/1)</name>
    <dbReference type="NCBI Taxonomy" id="556484"/>
    <lineage>
        <taxon>Eukaryota</taxon>
        <taxon>Sar</taxon>
        <taxon>Stramenopiles</taxon>
        <taxon>Ochrophyta</taxon>
        <taxon>Bacillariophyta</taxon>
        <taxon>Bacillariophyceae</taxon>
        <taxon>Bacillariophycidae</taxon>
        <taxon>Naviculales</taxon>
        <taxon>Phaeodactylaceae</taxon>
        <taxon>Phaeodactylum</taxon>
    </lineage>
</organism>
<dbReference type="RefSeq" id="XP_002177286.1">
    <property type="nucleotide sequence ID" value="XM_002177250.1"/>
</dbReference>
<dbReference type="InParanoid" id="B7FPW4"/>
<dbReference type="InterPro" id="IPR026170">
    <property type="entry name" value="FAM173A/B"/>
</dbReference>
<gene>
    <name evidence="5" type="ORF">PHATRDRAFT_42880</name>
</gene>
<name>B7FPW4_PHATC</name>
<keyword evidence="3" id="KW-0808">Transferase</keyword>
<protein>
    <recommendedName>
        <fullName evidence="7">Methyltransferase domain-containing protein</fullName>
    </recommendedName>
</protein>
<dbReference type="Proteomes" id="UP000000759">
    <property type="component" value="Chromosome 1"/>
</dbReference>
<dbReference type="GO" id="GO:0016279">
    <property type="term" value="F:protein-lysine N-methyltransferase activity"/>
    <property type="evidence" value="ECO:0007669"/>
    <property type="project" value="InterPro"/>
</dbReference>
<dbReference type="OrthoDB" id="66144at2759"/>
<proteinExistence type="inferred from homology"/>
<dbReference type="Gene3D" id="3.40.50.150">
    <property type="entry name" value="Vaccinia Virus protein VP39"/>
    <property type="match status" value="1"/>
</dbReference>
<dbReference type="eggNOG" id="ENOG502S9CR">
    <property type="taxonomic scope" value="Eukaryota"/>
</dbReference>
<dbReference type="KEGG" id="pti:PHATRDRAFT_42880"/>
<dbReference type="OMA" id="RVECANA"/>
<accession>B7FPW4</accession>
<dbReference type="PANTHER" id="PTHR13610">
    <property type="entry name" value="METHYLTRANSFERASE DOMAIN-CONTAINING PROTEIN"/>
    <property type="match status" value="1"/>
</dbReference>
<dbReference type="EMBL" id="CM000605">
    <property type="protein sequence ID" value="EEC51749.1"/>
    <property type="molecule type" value="Genomic_DNA"/>
</dbReference>
<keyword evidence="4" id="KW-0949">S-adenosyl-L-methionine</keyword>
<evidence type="ECO:0000313" key="6">
    <source>
        <dbReference type="Proteomes" id="UP000000759"/>
    </source>
</evidence>
<dbReference type="PANTHER" id="PTHR13610:SF11">
    <property type="entry name" value="METHYLTRANSFERASE DOMAIN-CONTAINING PROTEIN"/>
    <property type="match status" value="1"/>
</dbReference>
<reference evidence="5 6" key="1">
    <citation type="journal article" date="2008" name="Nature">
        <title>The Phaeodactylum genome reveals the evolutionary history of diatom genomes.</title>
        <authorList>
            <person name="Bowler C."/>
            <person name="Allen A.E."/>
            <person name="Badger J.H."/>
            <person name="Grimwood J."/>
            <person name="Jabbari K."/>
            <person name="Kuo A."/>
            <person name="Maheswari U."/>
            <person name="Martens C."/>
            <person name="Maumus F."/>
            <person name="Otillar R.P."/>
            <person name="Rayko E."/>
            <person name="Salamov A."/>
            <person name="Vandepoele K."/>
            <person name="Beszteri B."/>
            <person name="Gruber A."/>
            <person name="Heijde M."/>
            <person name="Katinka M."/>
            <person name="Mock T."/>
            <person name="Valentin K."/>
            <person name="Verret F."/>
            <person name="Berges J.A."/>
            <person name="Brownlee C."/>
            <person name="Cadoret J.P."/>
            <person name="Chiovitti A."/>
            <person name="Choi C.J."/>
            <person name="Coesel S."/>
            <person name="De Martino A."/>
            <person name="Detter J.C."/>
            <person name="Durkin C."/>
            <person name="Falciatore A."/>
            <person name="Fournet J."/>
            <person name="Haruta M."/>
            <person name="Huysman M.J."/>
            <person name="Jenkins B.D."/>
            <person name="Jiroutova K."/>
            <person name="Jorgensen R.E."/>
            <person name="Joubert Y."/>
            <person name="Kaplan A."/>
            <person name="Kroger N."/>
            <person name="Kroth P.G."/>
            <person name="La Roche J."/>
            <person name="Lindquist E."/>
            <person name="Lommer M."/>
            <person name="Martin-Jezequel V."/>
            <person name="Lopez P.J."/>
            <person name="Lucas S."/>
            <person name="Mangogna M."/>
            <person name="McGinnis K."/>
            <person name="Medlin L.K."/>
            <person name="Montsant A."/>
            <person name="Oudot-Le Secq M.P."/>
            <person name="Napoli C."/>
            <person name="Obornik M."/>
            <person name="Parker M.S."/>
            <person name="Petit J.L."/>
            <person name="Porcel B.M."/>
            <person name="Poulsen N."/>
            <person name="Robison M."/>
            <person name="Rychlewski L."/>
            <person name="Rynearson T.A."/>
            <person name="Schmutz J."/>
            <person name="Shapiro H."/>
            <person name="Siaut M."/>
            <person name="Stanley M."/>
            <person name="Sussman M.R."/>
            <person name="Taylor A.R."/>
            <person name="Vardi A."/>
            <person name="von Dassow P."/>
            <person name="Vyverman W."/>
            <person name="Willis A."/>
            <person name="Wyrwicz L.S."/>
            <person name="Rokhsar D.S."/>
            <person name="Weissenbach J."/>
            <person name="Armbrust E.V."/>
            <person name="Green B.R."/>
            <person name="Van de Peer Y."/>
            <person name="Grigoriev I.V."/>
        </authorList>
    </citation>
    <scope>NUCLEOTIDE SEQUENCE [LARGE SCALE GENOMIC DNA]</scope>
    <source>
        <strain evidence="5 6">CCAP 1055/1</strain>
    </source>
</reference>
<dbReference type="GO" id="GO:0032259">
    <property type="term" value="P:methylation"/>
    <property type="evidence" value="ECO:0007669"/>
    <property type="project" value="UniProtKB-KW"/>
</dbReference>
<dbReference type="AlphaFoldDB" id="B7FPW4"/>
<comment type="similarity">
    <text evidence="1">Belongs to the ANT/ATPSC lysine N-methyltransferase family.</text>
</comment>
<evidence type="ECO:0000256" key="2">
    <source>
        <dbReference type="ARBA" id="ARBA00022603"/>
    </source>
</evidence>
<dbReference type="InterPro" id="IPR029063">
    <property type="entry name" value="SAM-dependent_MTases_sf"/>
</dbReference>
<evidence type="ECO:0000313" key="5">
    <source>
        <dbReference type="EMBL" id="EEC51749.1"/>
    </source>
</evidence>
<dbReference type="PaxDb" id="2850-Phatr42880"/>
<dbReference type="GO" id="GO:0005739">
    <property type="term" value="C:mitochondrion"/>
    <property type="evidence" value="ECO:0007669"/>
    <property type="project" value="TreeGrafter"/>
</dbReference>
<evidence type="ECO:0000256" key="4">
    <source>
        <dbReference type="ARBA" id="ARBA00022691"/>
    </source>
</evidence>
<dbReference type="GO" id="GO:1905706">
    <property type="term" value="P:regulation of mitochondrial ATP synthesis coupled proton transport"/>
    <property type="evidence" value="ECO:0007669"/>
    <property type="project" value="TreeGrafter"/>
</dbReference>
<dbReference type="GeneID" id="7196460"/>
<dbReference type="HOGENOM" id="CLU_1424036_0_0_1"/>
<reference evidence="6" key="2">
    <citation type="submission" date="2008-08" db="EMBL/GenBank/DDBJ databases">
        <authorList>
            <consortium name="Diatom Consortium"/>
            <person name="Grigoriev I."/>
            <person name="Grimwood J."/>
            <person name="Kuo A."/>
            <person name="Otillar R.P."/>
            <person name="Salamov A."/>
            <person name="Detter J.C."/>
            <person name="Lindquist E."/>
            <person name="Shapiro H."/>
            <person name="Lucas S."/>
            <person name="Glavina del Rio T."/>
            <person name="Pitluck S."/>
            <person name="Rokhsar D."/>
            <person name="Bowler C."/>
        </authorList>
    </citation>
    <scope>GENOME REANNOTATION</scope>
    <source>
        <strain evidence="6">CCAP 1055/1</strain>
    </source>
</reference>
<dbReference type="SUPFAM" id="SSF53335">
    <property type="entry name" value="S-adenosyl-L-methionine-dependent methyltransferases"/>
    <property type="match status" value="1"/>
</dbReference>
<evidence type="ECO:0000256" key="1">
    <source>
        <dbReference type="ARBA" id="ARBA00010633"/>
    </source>
</evidence>
<dbReference type="STRING" id="556484.B7FPW4"/>
<evidence type="ECO:0008006" key="7">
    <source>
        <dbReference type="Google" id="ProtNLM"/>
    </source>
</evidence>
<keyword evidence="2" id="KW-0489">Methyltransferase</keyword>
<evidence type="ECO:0000256" key="3">
    <source>
        <dbReference type="ARBA" id="ARBA00022679"/>
    </source>
</evidence>
<keyword evidence="6" id="KW-1185">Reference proteome</keyword>